<feature type="coiled-coil region" evidence="6">
    <location>
        <begin position="364"/>
        <end position="391"/>
    </location>
</feature>
<name>M3HF48_CANMX</name>
<comment type="subcellular location">
    <subcellularLocation>
        <location evidence="1">Endosome</location>
    </subcellularLocation>
</comment>
<evidence type="ECO:0000256" key="1">
    <source>
        <dbReference type="ARBA" id="ARBA00004177"/>
    </source>
</evidence>
<reference evidence="8 9" key="1">
    <citation type="submission" date="2013-02" db="EMBL/GenBank/DDBJ databases">
        <title>Genome sequence of Candida maltosa Xu316, a potential industrial strain for xylitol and ethanol production.</title>
        <authorList>
            <person name="Yu J."/>
            <person name="Wang Q."/>
            <person name="Geng X."/>
            <person name="Bao W."/>
            <person name="He P."/>
            <person name="Cai J."/>
        </authorList>
    </citation>
    <scope>NUCLEOTIDE SEQUENCE [LARGE SCALE GENOMIC DNA]</scope>
    <source>
        <strain evidence="9">Xu316</strain>
    </source>
</reference>
<organism evidence="8 9">
    <name type="scientific">Candida maltosa (strain Xu316)</name>
    <name type="common">Yeast</name>
    <dbReference type="NCBI Taxonomy" id="1245528"/>
    <lineage>
        <taxon>Eukaryota</taxon>
        <taxon>Fungi</taxon>
        <taxon>Dikarya</taxon>
        <taxon>Ascomycota</taxon>
        <taxon>Saccharomycotina</taxon>
        <taxon>Pichiomycetes</taxon>
        <taxon>Debaryomycetaceae</taxon>
        <taxon>Candida/Lodderomyces clade</taxon>
        <taxon>Candida</taxon>
    </lineage>
</organism>
<dbReference type="OMA" id="NEQMATT"/>
<dbReference type="STRING" id="1245528.M3HF48"/>
<dbReference type="InterPro" id="IPR005024">
    <property type="entry name" value="Snf7_fam"/>
</dbReference>
<protein>
    <recommendedName>
        <fullName evidence="4">Vacuolar-sorting protein SNF7</fullName>
    </recommendedName>
    <alternativeName>
        <fullName evidence="5">Vacuolar protein-sorting-associated protein 32</fullName>
    </alternativeName>
</protein>
<dbReference type="GO" id="GO:0006900">
    <property type="term" value="P:vesicle budding from membrane"/>
    <property type="evidence" value="ECO:0007669"/>
    <property type="project" value="TreeGrafter"/>
</dbReference>
<dbReference type="GO" id="GO:0032511">
    <property type="term" value="P:late endosome to vacuole transport via multivesicular body sorting pathway"/>
    <property type="evidence" value="ECO:0007669"/>
    <property type="project" value="TreeGrafter"/>
</dbReference>
<dbReference type="PANTHER" id="PTHR22761">
    <property type="entry name" value="CHARGED MULTIVESICULAR BODY PROTEIN"/>
    <property type="match status" value="1"/>
</dbReference>
<dbReference type="GO" id="GO:0000815">
    <property type="term" value="C:ESCRT III complex"/>
    <property type="evidence" value="ECO:0007669"/>
    <property type="project" value="TreeGrafter"/>
</dbReference>
<dbReference type="GO" id="GO:0009898">
    <property type="term" value="C:cytoplasmic side of plasma membrane"/>
    <property type="evidence" value="ECO:0007669"/>
    <property type="project" value="TreeGrafter"/>
</dbReference>
<dbReference type="Pfam" id="PF03357">
    <property type="entry name" value="Snf7"/>
    <property type="match status" value="1"/>
</dbReference>
<evidence type="ECO:0000256" key="7">
    <source>
        <dbReference type="SAM" id="MobiDB-lite"/>
    </source>
</evidence>
<dbReference type="EMBL" id="AOGT01002301">
    <property type="protein sequence ID" value="EMG45872.1"/>
    <property type="molecule type" value="Genomic_DNA"/>
</dbReference>
<comment type="similarity">
    <text evidence="2">Belongs to the SNF7 family.</text>
</comment>
<gene>
    <name evidence="8" type="ORF">G210_3913</name>
</gene>
<dbReference type="PANTHER" id="PTHR22761:SF10">
    <property type="entry name" value="GH13992P"/>
    <property type="match status" value="1"/>
</dbReference>
<keyword evidence="3" id="KW-0967">Endosome</keyword>
<evidence type="ECO:0000256" key="2">
    <source>
        <dbReference type="ARBA" id="ARBA00006190"/>
    </source>
</evidence>
<evidence type="ECO:0000256" key="6">
    <source>
        <dbReference type="SAM" id="Coils"/>
    </source>
</evidence>
<dbReference type="Proteomes" id="UP000011777">
    <property type="component" value="Unassembled WGS sequence"/>
</dbReference>
<evidence type="ECO:0000256" key="3">
    <source>
        <dbReference type="ARBA" id="ARBA00022753"/>
    </source>
</evidence>
<evidence type="ECO:0000256" key="4">
    <source>
        <dbReference type="ARBA" id="ARBA00040017"/>
    </source>
</evidence>
<keyword evidence="9" id="KW-1185">Reference proteome</keyword>
<evidence type="ECO:0000313" key="8">
    <source>
        <dbReference type="EMBL" id="EMG45872.1"/>
    </source>
</evidence>
<evidence type="ECO:0000256" key="5">
    <source>
        <dbReference type="ARBA" id="ARBA00042586"/>
    </source>
</evidence>
<dbReference type="GO" id="GO:0005771">
    <property type="term" value="C:multivesicular body"/>
    <property type="evidence" value="ECO:0007669"/>
    <property type="project" value="TreeGrafter"/>
</dbReference>
<dbReference type="OrthoDB" id="10250120at2759"/>
<dbReference type="HOGENOM" id="CLU_021165_3_0_1"/>
<proteinExistence type="inferred from homology"/>
<comment type="caution">
    <text evidence="8">The sequence shown here is derived from an EMBL/GenBank/DDBJ whole genome shotgun (WGS) entry which is preliminary data.</text>
</comment>
<dbReference type="AlphaFoldDB" id="M3HF48"/>
<keyword evidence="6" id="KW-0175">Coiled coil</keyword>
<evidence type="ECO:0000313" key="9">
    <source>
        <dbReference type="Proteomes" id="UP000011777"/>
    </source>
</evidence>
<accession>M3HF48</accession>
<feature type="region of interest" description="Disordered" evidence="7">
    <location>
        <begin position="407"/>
        <end position="431"/>
    </location>
</feature>
<dbReference type="eggNOG" id="KOG2911">
    <property type="taxonomic scope" value="Eukaryota"/>
</dbReference>
<sequence>MTIESLIKDIPEFKPSRLSSLYSNFEHNKQLNPEGYEANITAWQILFTKLITTNTIDSQISIPTINLPERLTISIHGKPKNLAGILDELISRNFFIPESQLNNQDDNGSLFSIRRWWSRFTSGPYSISTHDGELKRDRLIIKSKLIELGDRYYDMIISEIHKSGNTYSSKLFNNVTLYNFLVSKIPTLTKIDFDIFLKYWMKGSDGKKCTVREIDGMKFIKFGDKQVEMITDDDIGIINIQSSITNLENRNVEFQAKINQIDTKSVLVLPKSEQKEALKKLLTRKKLLIKSYNHSSKLYDELSTILMKINDSNLNHEIYNQLVTSSKILQNMNSKVSLEDIDNVRLDIDEQIAKESEISEALVSTEEQHDDEELEDELKQLYAEVNKDKTAQTKEKTEDSELLDKLNKLTVTDRSPTDETLTKQSAEPIAN</sequence>